<evidence type="ECO:0000313" key="3">
    <source>
        <dbReference type="Proteomes" id="UP000018087"/>
    </source>
</evidence>
<feature type="compositionally biased region" description="Basic and acidic residues" evidence="1">
    <location>
        <begin position="136"/>
        <end position="169"/>
    </location>
</feature>
<proteinExistence type="predicted"/>
<feature type="region of interest" description="Disordered" evidence="1">
    <location>
        <begin position="132"/>
        <end position="174"/>
    </location>
</feature>
<dbReference type="OrthoDB" id="10315281at2759"/>
<protein>
    <submittedName>
        <fullName evidence="2">Uncharacterized protein</fullName>
    </submittedName>
</protein>
<evidence type="ECO:0000256" key="1">
    <source>
        <dbReference type="SAM" id="MobiDB-lite"/>
    </source>
</evidence>
<dbReference type="HOGENOM" id="CLU_915777_0_0_1"/>
<organism evidence="2 3">
    <name type="scientific">Sporothrix schenckii (strain ATCC 58251 / de Perez 2211183)</name>
    <name type="common">Rose-picker's disease fungus</name>
    <dbReference type="NCBI Taxonomy" id="1391915"/>
    <lineage>
        <taxon>Eukaryota</taxon>
        <taxon>Fungi</taxon>
        <taxon>Dikarya</taxon>
        <taxon>Ascomycota</taxon>
        <taxon>Pezizomycotina</taxon>
        <taxon>Sordariomycetes</taxon>
        <taxon>Sordariomycetidae</taxon>
        <taxon>Ophiostomatales</taxon>
        <taxon>Ophiostomataceae</taxon>
        <taxon>Sporothrix</taxon>
    </lineage>
</organism>
<dbReference type="EMBL" id="KI440848">
    <property type="protein sequence ID" value="ERS97281.1"/>
    <property type="molecule type" value="Genomic_DNA"/>
</dbReference>
<dbReference type="Proteomes" id="UP000018087">
    <property type="component" value="Unassembled WGS sequence"/>
</dbReference>
<gene>
    <name evidence="2" type="ORF">HMPREF1624_06612</name>
</gene>
<feature type="region of interest" description="Disordered" evidence="1">
    <location>
        <begin position="1"/>
        <end position="33"/>
    </location>
</feature>
<keyword evidence="3" id="KW-1185">Reference proteome</keyword>
<name>U7PQQ8_SPOS1</name>
<dbReference type="AlphaFoldDB" id="U7PQQ8"/>
<sequence>MPSVATSGPKAHPNAHLAGLPASLTPPPPVKATNTIWQPSELVPGAYRATGGDRKHRMSSALAFNLNHAIDLLKRSNCGIRDVIRQHESAWVALRLLYNHVVILQTLLERLRDMLENVAHVESVARDVNIYQPHLGDNDNTPKDMPKDRSRGKTEGKTEEKTKGAEAGKQKTTKHAASFSFTVNRNPARTHKSPLAWSRRVLPRVEDMMPELRNYLVTIEEACVWTVRRQSSRFLPDPDAVPLRWNDNYIFATVHKLCSFEQNIEVHMTTCK</sequence>
<reference evidence="3" key="1">
    <citation type="journal article" date="2014" name="Genome Announc.">
        <title>Genome sequence of the pathogenic fungus Sporothrix schenckii (ATCC 58251).</title>
        <authorList>
            <person name="Cuomo C.A."/>
            <person name="Rodriguez-Del Valle N."/>
            <person name="Perez-Sanchez L."/>
            <person name="Abouelleil A."/>
            <person name="Goldberg J."/>
            <person name="Young S."/>
            <person name="Zeng Q."/>
            <person name="Birren B.W."/>
        </authorList>
    </citation>
    <scope>NUCLEOTIDE SEQUENCE [LARGE SCALE GENOMIC DNA]</scope>
    <source>
        <strain evidence="3">ATCC 58251 / de Perez 2211183</strain>
    </source>
</reference>
<accession>U7PQQ8</accession>
<evidence type="ECO:0000313" key="2">
    <source>
        <dbReference type="EMBL" id="ERS97281.1"/>
    </source>
</evidence>